<evidence type="ECO:0000256" key="2">
    <source>
        <dbReference type="SAM" id="MobiDB-lite"/>
    </source>
</evidence>
<feature type="region of interest" description="Disordered" evidence="2">
    <location>
        <begin position="194"/>
        <end position="270"/>
    </location>
</feature>
<dbReference type="InterPro" id="IPR010516">
    <property type="entry name" value="SAP18"/>
</dbReference>
<feature type="compositionally biased region" description="Basic and acidic residues" evidence="2">
    <location>
        <begin position="237"/>
        <end position="247"/>
    </location>
</feature>
<organism evidence="3 4">
    <name type="scientific">Aureobasidium pullulans</name>
    <name type="common">Black yeast</name>
    <name type="synonym">Pullularia pullulans</name>
    <dbReference type="NCBI Taxonomy" id="5580"/>
    <lineage>
        <taxon>Eukaryota</taxon>
        <taxon>Fungi</taxon>
        <taxon>Dikarya</taxon>
        <taxon>Ascomycota</taxon>
        <taxon>Pezizomycotina</taxon>
        <taxon>Dothideomycetes</taxon>
        <taxon>Dothideomycetidae</taxon>
        <taxon>Dothideales</taxon>
        <taxon>Saccotheciaceae</taxon>
        <taxon>Aureobasidium</taxon>
    </lineage>
</organism>
<dbReference type="GO" id="GO:0005634">
    <property type="term" value="C:nucleus"/>
    <property type="evidence" value="ECO:0007669"/>
    <property type="project" value="TreeGrafter"/>
</dbReference>
<evidence type="ECO:0008006" key="5">
    <source>
        <dbReference type="Google" id="ProtNLM"/>
    </source>
</evidence>
<comment type="caution">
    <text evidence="3">The sequence shown here is derived from an EMBL/GenBank/DDBJ whole genome shotgun (WGS) entry which is preliminary data.</text>
</comment>
<dbReference type="AlphaFoldDB" id="A0AB74IS59"/>
<dbReference type="PANTHER" id="PTHR13082">
    <property type="entry name" value="SAP18"/>
    <property type="match status" value="1"/>
</dbReference>
<comment type="similarity">
    <text evidence="1">Belongs to the SAP18 family.</text>
</comment>
<sequence>MGADDAAKTNSQAQAQVWRVQQLNRRATYSNQKIDRQTTTPFLLRLYYRSNGFHSPNEFSTVPPPSWLQQSSLQIYTWPSCTLAELTTLLTTALPSLLPSPSVGTRIGYRLVFPDTRSVPASGGSDAPGRWLSKELGSVILGHGDDYDQENDPAALGRMDGDAQKTLADARFVIGDYISCAVFPPLADGSVAPLPPATPAIRGTSGRGGPPRGENGRPPRSGRGGDRAFGPMGVPHGEWRRGERVPEYARSGRGGGDGERERGGGRNRPY</sequence>
<feature type="compositionally biased region" description="Low complexity" evidence="2">
    <location>
        <begin position="212"/>
        <end position="221"/>
    </location>
</feature>
<evidence type="ECO:0000313" key="4">
    <source>
        <dbReference type="Proteomes" id="UP000309076"/>
    </source>
</evidence>
<dbReference type="PANTHER" id="PTHR13082:SF0">
    <property type="entry name" value="HISTONE DEACETYLASE COMPLEX SUBUNIT SAP18"/>
    <property type="match status" value="1"/>
</dbReference>
<protein>
    <recommendedName>
        <fullName evidence="5">Sin3-associated polypeptide Sap18</fullName>
    </recommendedName>
</protein>
<gene>
    <name evidence="3" type="ORF">D6D21_07022</name>
</gene>
<accession>A0AB74IS59</accession>
<dbReference type="EMBL" id="QZAM01000152">
    <property type="protein sequence ID" value="THW40070.1"/>
    <property type="molecule type" value="Genomic_DNA"/>
</dbReference>
<dbReference type="Gene3D" id="3.10.20.550">
    <property type="entry name" value="ASAP complex, SAP18 subunit"/>
    <property type="match status" value="1"/>
</dbReference>
<dbReference type="Proteomes" id="UP000309076">
    <property type="component" value="Unassembled WGS sequence"/>
</dbReference>
<reference evidence="3 4" key="1">
    <citation type="submission" date="2018-10" db="EMBL/GenBank/DDBJ databases">
        <title>Fifty Aureobasidium pullulans genomes reveal a recombining polyextremotolerant generalist.</title>
        <authorList>
            <person name="Gostincar C."/>
            <person name="Turk M."/>
            <person name="Zajc J."/>
            <person name="Gunde-Cimerman N."/>
        </authorList>
    </citation>
    <scope>NUCLEOTIDE SEQUENCE [LARGE SCALE GENOMIC DNA]</scope>
    <source>
        <strain evidence="3 4">EXF-10796</strain>
    </source>
</reference>
<dbReference type="Pfam" id="PF06487">
    <property type="entry name" value="SAP18"/>
    <property type="match status" value="1"/>
</dbReference>
<evidence type="ECO:0000313" key="3">
    <source>
        <dbReference type="EMBL" id="THW40070.1"/>
    </source>
</evidence>
<evidence type="ECO:0000256" key="1">
    <source>
        <dbReference type="ARBA" id="ARBA00009143"/>
    </source>
</evidence>
<proteinExistence type="inferred from homology"/>
<dbReference type="InterPro" id="IPR042534">
    <property type="entry name" value="SAP18_sf"/>
</dbReference>
<name>A0AB74IS59_AURPU</name>